<evidence type="ECO:0000256" key="5">
    <source>
        <dbReference type="SAM" id="Phobius"/>
    </source>
</evidence>
<evidence type="ECO:0000256" key="1">
    <source>
        <dbReference type="ARBA" id="ARBA00022679"/>
    </source>
</evidence>
<proteinExistence type="predicted"/>
<reference evidence="7" key="2">
    <citation type="submission" date="2020-09" db="EMBL/GenBank/DDBJ databases">
        <authorList>
            <person name="Sun Q."/>
            <person name="Ohkuma M."/>
        </authorList>
    </citation>
    <scope>NUCLEOTIDE SEQUENCE</scope>
    <source>
        <strain evidence="7">JCM 3035</strain>
    </source>
</reference>
<dbReference type="PANTHER" id="PTHR24421:SF62">
    <property type="entry name" value="SENSORY TRANSDUCTION HISTIDINE KINASE"/>
    <property type="match status" value="1"/>
</dbReference>
<name>A0A917VKE6_9ACTN</name>
<sequence>MNQWQQQPGDRLTPDRIRRWNAAGWILFGLLPPAIAVFDESSALKYWMLGLLTLIALCHTVVLARPDDPVLPPRTYLAVLALVLGATSYLLGGGAAFYVVSLPQFWLFTRAPRDAITLSGAAAALTVIGGTLGQGWSPQFLTGNAVFTVVAYAAGVGLGLWLHRFVGQSNERQEQLTAELAVTQEELAAVYQRQGAAEERERLAREIHDTLAQGFASIVVLAEAARAAAVTDPVRCAEQLTSIEQTARENLAEARVLVGSAPESGVAPGSLATTLRRTLDRFVQDTGLTVTAELPDMDLDQRTRVALLRCTQESLANVRKHSGASTVGVVLTELAGGVELEITDDGRGFVVEDSQGFGLDGMRRRLAELDGELAVTSSLGDGTRVLASLPTHSQD</sequence>
<dbReference type="PIRSF" id="PIRSF037434">
    <property type="entry name" value="STHK_ChrS"/>
    <property type="match status" value="1"/>
</dbReference>
<dbReference type="Pfam" id="PF07730">
    <property type="entry name" value="HisKA_3"/>
    <property type="match status" value="1"/>
</dbReference>
<evidence type="ECO:0000256" key="2">
    <source>
        <dbReference type="ARBA" id="ARBA00022777"/>
    </source>
</evidence>
<accession>A0A917VKE6</accession>
<keyword evidence="5" id="KW-1133">Transmembrane helix</keyword>
<feature type="transmembrane region" description="Helical" evidence="5">
    <location>
        <begin position="140"/>
        <end position="162"/>
    </location>
</feature>
<dbReference type="EMBL" id="BMPQ01000020">
    <property type="protein sequence ID" value="GGK93902.1"/>
    <property type="molecule type" value="Genomic_DNA"/>
</dbReference>
<dbReference type="GO" id="GO:0046983">
    <property type="term" value="F:protein dimerization activity"/>
    <property type="evidence" value="ECO:0007669"/>
    <property type="project" value="InterPro"/>
</dbReference>
<dbReference type="Proteomes" id="UP000637788">
    <property type="component" value="Unassembled WGS sequence"/>
</dbReference>
<keyword evidence="8" id="KW-1185">Reference proteome</keyword>
<organism evidence="7 8">
    <name type="scientific">Streptomyces flaveus</name>
    <dbReference type="NCBI Taxonomy" id="66370"/>
    <lineage>
        <taxon>Bacteria</taxon>
        <taxon>Bacillati</taxon>
        <taxon>Actinomycetota</taxon>
        <taxon>Actinomycetes</taxon>
        <taxon>Kitasatosporales</taxon>
        <taxon>Streptomycetaceae</taxon>
        <taxon>Streptomyces</taxon>
        <taxon>Streptomyces aurantiacus group</taxon>
    </lineage>
</organism>
<keyword evidence="2 7" id="KW-0418">Kinase</keyword>
<reference evidence="7" key="1">
    <citation type="journal article" date="2014" name="Int. J. Syst. Evol. Microbiol.">
        <title>Complete genome sequence of Corynebacterium casei LMG S-19264T (=DSM 44701T), isolated from a smear-ripened cheese.</title>
        <authorList>
            <consortium name="US DOE Joint Genome Institute (JGI-PGF)"/>
            <person name="Walter F."/>
            <person name="Albersmeier A."/>
            <person name="Kalinowski J."/>
            <person name="Ruckert C."/>
        </authorList>
    </citation>
    <scope>NUCLEOTIDE SEQUENCE</scope>
    <source>
        <strain evidence="7">JCM 3035</strain>
    </source>
</reference>
<feature type="transmembrane region" description="Helical" evidence="5">
    <location>
        <begin position="44"/>
        <end position="64"/>
    </location>
</feature>
<keyword evidence="5" id="KW-0472">Membrane</keyword>
<evidence type="ECO:0000313" key="8">
    <source>
        <dbReference type="Proteomes" id="UP000637788"/>
    </source>
</evidence>
<keyword evidence="5" id="KW-0812">Transmembrane</keyword>
<feature type="transmembrane region" description="Helical" evidence="5">
    <location>
        <begin position="115"/>
        <end position="133"/>
    </location>
</feature>
<keyword evidence="4" id="KW-0175">Coiled coil</keyword>
<dbReference type="Gene3D" id="1.20.5.1930">
    <property type="match status" value="1"/>
</dbReference>
<feature type="transmembrane region" description="Helical" evidence="5">
    <location>
        <begin position="20"/>
        <end position="38"/>
    </location>
</feature>
<dbReference type="AlphaFoldDB" id="A0A917VKE6"/>
<evidence type="ECO:0000256" key="3">
    <source>
        <dbReference type="ARBA" id="ARBA00023012"/>
    </source>
</evidence>
<dbReference type="InterPro" id="IPR011712">
    <property type="entry name" value="Sig_transdc_His_kin_sub3_dim/P"/>
</dbReference>
<keyword evidence="1" id="KW-0808">Transferase</keyword>
<dbReference type="SMART" id="SM00387">
    <property type="entry name" value="HATPase_c"/>
    <property type="match status" value="1"/>
</dbReference>
<dbReference type="SUPFAM" id="SSF55874">
    <property type="entry name" value="ATPase domain of HSP90 chaperone/DNA topoisomerase II/histidine kinase"/>
    <property type="match status" value="1"/>
</dbReference>
<dbReference type="InterPro" id="IPR036890">
    <property type="entry name" value="HATPase_C_sf"/>
</dbReference>
<feature type="transmembrane region" description="Helical" evidence="5">
    <location>
        <begin position="76"/>
        <end position="100"/>
    </location>
</feature>
<evidence type="ECO:0000256" key="4">
    <source>
        <dbReference type="SAM" id="Coils"/>
    </source>
</evidence>
<dbReference type="PANTHER" id="PTHR24421">
    <property type="entry name" value="NITRATE/NITRITE SENSOR PROTEIN NARX-RELATED"/>
    <property type="match status" value="1"/>
</dbReference>
<feature type="domain" description="Histidine kinase/HSP90-like ATPase" evidence="6">
    <location>
        <begin position="302"/>
        <end position="393"/>
    </location>
</feature>
<dbReference type="Gene3D" id="3.30.565.10">
    <property type="entry name" value="Histidine kinase-like ATPase, C-terminal domain"/>
    <property type="match status" value="1"/>
</dbReference>
<dbReference type="Pfam" id="PF02518">
    <property type="entry name" value="HATPase_c"/>
    <property type="match status" value="1"/>
</dbReference>
<dbReference type="CDD" id="cd16917">
    <property type="entry name" value="HATPase_UhpB-NarQ-NarX-like"/>
    <property type="match status" value="1"/>
</dbReference>
<dbReference type="GO" id="GO:0000155">
    <property type="term" value="F:phosphorelay sensor kinase activity"/>
    <property type="evidence" value="ECO:0007669"/>
    <property type="project" value="InterPro"/>
</dbReference>
<dbReference type="InterPro" id="IPR003594">
    <property type="entry name" value="HATPase_dom"/>
</dbReference>
<dbReference type="InterPro" id="IPR050482">
    <property type="entry name" value="Sensor_HK_TwoCompSys"/>
</dbReference>
<feature type="coiled-coil region" evidence="4">
    <location>
        <begin position="166"/>
        <end position="213"/>
    </location>
</feature>
<dbReference type="RefSeq" id="WP_189325228.1">
    <property type="nucleotide sequence ID" value="NZ_BMPQ01000020.1"/>
</dbReference>
<comment type="caution">
    <text evidence="7">The sequence shown here is derived from an EMBL/GenBank/DDBJ whole genome shotgun (WGS) entry which is preliminary data.</text>
</comment>
<evidence type="ECO:0000313" key="7">
    <source>
        <dbReference type="EMBL" id="GGK93902.1"/>
    </source>
</evidence>
<protein>
    <submittedName>
        <fullName evidence="7">Two-component sensor histidine kinase</fullName>
    </submittedName>
</protein>
<gene>
    <name evidence="7" type="ORF">GCM10010094_63330</name>
</gene>
<keyword evidence="3" id="KW-0902">Two-component regulatory system</keyword>
<dbReference type="InterPro" id="IPR017205">
    <property type="entry name" value="Sig_transdc_His_kinase_ChrS"/>
</dbReference>
<dbReference type="GO" id="GO:0016020">
    <property type="term" value="C:membrane"/>
    <property type="evidence" value="ECO:0007669"/>
    <property type="project" value="InterPro"/>
</dbReference>
<evidence type="ECO:0000259" key="6">
    <source>
        <dbReference type="SMART" id="SM00387"/>
    </source>
</evidence>